<accession>A0A9P0CQW0</accession>
<dbReference type="PANTHER" id="PTHR11610">
    <property type="entry name" value="LIPASE"/>
    <property type="match status" value="1"/>
</dbReference>
<protein>
    <recommendedName>
        <fullName evidence="6">Lipase domain-containing protein</fullName>
    </recommendedName>
</protein>
<keyword evidence="3" id="KW-0964">Secreted</keyword>
<evidence type="ECO:0000256" key="1">
    <source>
        <dbReference type="ARBA" id="ARBA00004613"/>
    </source>
</evidence>
<dbReference type="PRINTS" id="PR00821">
    <property type="entry name" value="TAGLIPASE"/>
</dbReference>
<sequence length="276" mass="30746">MCLVKILLVFTFCFAVAWFKNIDEHEKESIDTVVLYKEVVPGEWAPEFVTTRLTGYNVSETDVKIYFKTASYLFPVNLNNPEEVKSDGFSNKKDTVFIIHGLNNAYDSPVSVEISDAILKIKDANVFIVDWSNIAKQLYPFAKRAVPGIAKIVSQFIDSLEYKNGLDLDKTFIVGHSLGAHVAGLCGAYLGGRLSHIVGLDPARPLFSFEDVENRLDYSDAKFVEVIHTCSGRLGFDKAIGHVDYWPNGGSKQPGCMMGFTDFGGKNNYSVFNKIK</sequence>
<evidence type="ECO:0000256" key="2">
    <source>
        <dbReference type="ARBA" id="ARBA00010701"/>
    </source>
</evidence>
<reference evidence="7" key="1">
    <citation type="submission" date="2022-01" db="EMBL/GenBank/DDBJ databases">
        <authorList>
            <person name="King R."/>
        </authorList>
    </citation>
    <scope>NUCLEOTIDE SEQUENCE</scope>
</reference>
<dbReference type="Gene3D" id="3.40.50.1820">
    <property type="entry name" value="alpha/beta hydrolase"/>
    <property type="match status" value="1"/>
</dbReference>
<dbReference type="InterPro" id="IPR029058">
    <property type="entry name" value="AB_hydrolase_fold"/>
</dbReference>
<proteinExistence type="inferred from homology"/>
<organism evidence="7 8">
    <name type="scientific">Psylliodes chrysocephalus</name>
    <dbReference type="NCBI Taxonomy" id="3402493"/>
    <lineage>
        <taxon>Eukaryota</taxon>
        <taxon>Metazoa</taxon>
        <taxon>Ecdysozoa</taxon>
        <taxon>Arthropoda</taxon>
        <taxon>Hexapoda</taxon>
        <taxon>Insecta</taxon>
        <taxon>Pterygota</taxon>
        <taxon>Neoptera</taxon>
        <taxon>Endopterygota</taxon>
        <taxon>Coleoptera</taxon>
        <taxon>Polyphaga</taxon>
        <taxon>Cucujiformia</taxon>
        <taxon>Chrysomeloidea</taxon>
        <taxon>Chrysomelidae</taxon>
        <taxon>Galerucinae</taxon>
        <taxon>Alticini</taxon>
        <taxon>Psylliodes</taxon>
    </lineage>
</organism>
<dbReference type="InterPro" id="IPR000734">
    <property type="entry name" value="TAG_lipase"/>
</dbReference>
<evidence type="ECO:0000259" key="6">
    <source>
        <dbReference type="Pfam" id="PF00151"/>
    </source>
</evidence>
<dbReference type="Proteomes" id="UP001153636">
    <property type="component" value="Chromosome 16"/>
</dbReference>
<dbReference type="AlphaFoldDB" id="A0A9P0CQW0"/>
<feature type="signal peptide" evidence="5">
    <location>
        <begin position="1"/>
        <end position="19"/>
    </location>
</feature>
<comment type="similarity">
    <text evidence="2 4">Belongs to the AB hydrolase superfamily. Lipase family.</text>
</comment>
<feature type="domain" description="Lipase" evidence="6">
    <location>
        <begin position="68"/>
        <end position="258"/>
    </location>
</feature>
<evidence type="ECO:0000313" key="8">
    <source>
        <dbReference type="Proteomes" id="UP001153636"/>
    </source>
</evidence>
<dbReference type="Pfam" id="PF00151">
    <property type="entry name" value="Lipase"/>
    <property type="match status" value="1"/>
</dbReference>
<evidence type="ECO:0000256" key="3">
    <source>
        <dbReference type="ARBA" id="ARBA00022525"/>
    </source>
</evidence>
<evidence type="ECO:0000313" key="7">
    <source>
        <dbReference type="EMBL" id="CAH1104280.1"/>
    </source>
</evidence>
<feature type="chain" id="PRO_5040115557" description="Lipase domain-containing protein" evidence="5">
    <location>
        <begin position="20"/>
        <end position="276"/>
    </location>
</feature>
<keyword evidence="8" id="KW-1185">Reference proteome</keyword>
<comment type="subcellular location">
    <subcellularLocation>
        <location evidence="1">Secreted</location>
    </subcellularLocation>
</comment>
<evidence type="ECO:0000256" key="5">
    <source>
        <dbReference type="SAM" id="SignalP"/>
    </source>
</evidence>
<dbReference type="OrthoDB" id="199913at2759"/>
<name>A0A9P0CQW0_9CUCU</name>
<dbReference type="GO" id="GO:0005615">
    <property type="term" value="C:extracellular space"/>
    <property type="evidence" value="ECO:0007669"/>
    <property type="project" value="TreeGrafter"/>
</dbReference>
<keyword evidence="5" id="KW-0732">Signal</keyword>
<dbReference type="EMBL" id="OV651828">
    <property type="protein sequence ID" value="CAH1104280.1"/>
    <property type="molecule type" value="Genomic_DNA"/>
</dbReference>
<evidence type="ECO:0000256" key="4">
    <source>
        <dbReference type="RuleBase" id="RU004262"/>
    </source>
</evidence>
<dbReference type="InterPro" id="IPR013818">
    <property type="entry name" value="Lipase"/>
</dbReference>
<gene>
    <name evidence="7" type="ORF">PSYICH_LOCUS5024</name>
</gene>
<dbReference type="GO" id="GO:0016042">
    <property type="term" value="P:lipid catabolic process"/>
    <property type="evidence" value="ECO:0007669"/>
    <property type="project" value="TreeGrafter"/>
</dbReference>
<dbReference type="GO" id="GO:0016298">
    <property type="term" value="F:lipase activity"/>
    <property type="evidence" value="ECO:0007669"/>
    <property type="project" value="InterPro"/>
</dbReference>
<dbReference type="SUPFAM" id="SSF53474">
    <property type="entry name" value="alpha/beta-Hydrolases"/>
    <property type="match status" value="1"/>
</dbReference>
<dbReference type="PANTHER" id="PTHR11610:SF190">
    <property type="entry name" value="VITELLOGENIN-3-LIKE PROTEIN"/>
    <property type="match status" value="1"/>
</dbReference>